<evidence type="ECO:0000313" key="3">
    <source>
        <dbReference type="Proteomes" id="UP000000331"/>
    </source>
</evidence>
<dbReference type="RefSeq" id="YP_004301382.1">
    <property type="nucleotide sequence ID" value="NC_015253.1"/>
</dbReference>
<evidence type="ECO:0000256" key="1">
    <source>
        <dbReference type="SAM" id="MobiDB-lite"/>
    </source>
</evidence>
<feature type="region of interest" description="Disordered" evidence="1">
    <location>
        <begin position="1"/>
        <end position="30"/>
    </location>
</feature>
<organism evidence="2 3">
    <name type="scientific">Brochothrix phage A9</name>
    <dbReference type="NCBI Taxonomy" id="857312"/>
    <lineage>
        <taxon>Viruses</taxon>
        <taxon>Duplodnaviria</taxon>
        <taxon>Heunggongvirae</taxon>
        <taxon>Uroviricota</taxon>
        <taxon>Caudoviricetes</taxon>
        <taxon>Herelleviridae</taxon>
        <taxon>Klumppvirus</taxon>
        <taxon>Klumppvirus A9</taxon>
    </lineage>
</organism>
<evidence type="ECO:0000313" key="2">
    <source>
        <dbReference type="EMBL" id="ADJ53238.1"/>
    </source>
</evidence>
<reference evidence="2 3" key="1">
    <citation type="journal article" date="2010" name="J. Bacteriol.">
        <title>Brochothrix thermosphacta bacteriophages feature heterogeneous and highly mosaic genomes and utilize unique prophage insertion sites.</title>
        <authorList>
            <person name="Kilcher S."/>
            <person name="Loessner M.J."/>
            <person name="Klumpp J."/>
        </authorList>
    </citation>
    <scope>NUCLEOTIDE SEQUENCE [LARGE SCALE GENOMIC DNA]</scope>
</reference>
<accession>D9J0J6</accession>
<dbReference type="GeneID" id="10359087"/>
<proteinExistence type="predicted"/>
<keyword evidence="3" id="KW-1185">Reference proteome</keyword>
<dbReference type="OrthoDB" id="1015at10239"/>
<dbReference type="KEGG" id="vg:10359087"/>
<protein>
    <submittedName>
        <fullName evidence="2">Gp49</fullName>
    </submittedName>
</protein>
<dbReference type="CDD" id="cd19958">
    <property type="entry name" value="pyocin_knob"/>
    <property type="match status" value="1"/>
</dbReference>
<dbReference type="Proteomes" id="UP000000331">
    <property type="component" value="Segment"/>
</dbReference>
<name>D9J0J6_9CAUD</name>
<dbReference type="EMBL" id="HM242243">
    <property type="protein sequence ID" value="ADJ53238.1"/>
    <property type="molecule type" value="Genomic_DNA"/>
</dbReference>
<sequence>MADFKTNVPLWGNKGTKPSDGLLKGGYAPNDRPSAQNTNFMYNAFSNAIKEVQDNVPLEANILNKTGDVIEGTILSAPKQLKYSINKGKAKVQGNVNHFSDVSGNSKITITIPKDVVIPGRQTLVFSFLHSFKGEVISLDFSSTYVSDFATTNTDNIKNDEYRKVRLSFTLGENAHNADIVIVMSARERNLFSCTIAEDFVTSGLIGVPYSLKADSLIALDEGAMLPKETLPKLDCNVIRTPYIGYTTNAVNAPQGEKLGTLMVFVTAETSKLTQVFTGNTSGKVYYRMMNIANTFSSWAEVLTGSALADALTNYTTKEDLKKATAGMLTEESATNWQKFKVTQDNGSRVRLTEGTDLLTLATGYYEVAQCKNSPLPETEASWKNVDVVEGISGRKMLRLTVSGGGATFYKTLHTNGNGGRDWWQVADAGVTQNNRVTEDNGRFYYNLTDNKSDILASVASESGFKTGYAHLTVLNGLGNNRSFRFTSYYYPTNGYIHAVDTAGQSHIRVCNGGVWGDWKSIADTSVTQNFKITNDDGSAITVKNYDLLNTTDASNFDGYSNTAINMPAGVHKSGYIKRKIREGFIEVTYSPYNRNTVYRNSYNPETKVWAGWEKLATASEVSDITPVLLWEGSANGAGTKTYPLKQDVMKFSKIKITHYSAVFKNAVSEYAVPAKIGDFWNCILSPNTNLTDARGDHPTIYEVAIRFNNTSFMIERDSMYEFATSKPTLNANQAYITKIEGVRK</sequence>